<comment type="caution">
    <text evidence="1">The sequence shown here is derived from an EMBL/GenBank/DDBJ whole genome shotgun (WGS) entry which is preliminary data.</text>
</comment>
<dbReference type="Proteomes" id="UP000245674">
    <property type="component" value="Unassembled WGS sequence"/>
</dbReference>
<sequence>MPSDSAEQGRGRWRMLRRNGQTRSGSVVQAADQFVAKLGFPAAATWDDLQSSVEKVYGKPVYLIASASTALKTVTGLWIDTAEFGTIVCRESDELHYQSQNACHELAHILFAYAPDAWFSEQIPRLIHPDRRHGAAHLCAPTDDPDSSEAKAETAIEQIAFAMVRRIQTLNRTSEETYFG</sequence>
<protein>
    <recommendedName>
        <fullName evidence="3">IrrE N-terminal-like domain-containing protein</fullName>
    </recommendedName>
</protein>
<evidence type="ECO:0000313" key="2">
    <source>
        <dbReference type="Proteomes" id="UP000245674"/>
    </source>
</evidence>
<evidence type="ECO:0000313" key="1">
    <source>
        <dbReference type="EMBL" id="PWJ66631.1"/>
    </source>
</evidence>
<accession>A0ABX5LJ92</accession>
<evidence type="ECO:0008006" key="3">
    <source>
        <dbReference type="Google" id="ProtNLM"/>
    </source>
</evidence>
<proteinExistence type="predicted"/>
<gene>
    <name evidence="1" type="ORF">B0H03_10178</name>
</gene>
<name>A0ABX5LJ92_9MICO</name>
<dbReference type="EMBL" id="QGDV01000001">
    <property type="protein sequence ID" value="PWJ66631.1"/>
    <property type="molecule type" value="Genomic_DNA"/>
</dbReference>
<organism evidence="1 2">
    <name type="scientific">Rathayibacter iranicus NCPPB 2253 = VKM Ac-1602</name>
    <dbReference type="NCBI Taxonomy" id="1328868"/>
    <lineage>
        <taxon>Bacteria</taxon>
        <taxon>Bacillati</taxon>
        <taxon>Actinomycetota</taxon>
        <taxon>Actinomycetes</taxon>
        <taxon>Micrococcales</taxon>
        <taxon>Microbacteriaceae</taxon>
        <taxon>Rathayibacter</taxon>
    </lineage>
</organism>
<reference evidence="1 2" key="1">
    <citation type="submission" date="2018-03" db="EMBL/GenBank/DDBJ databases">
        <title>Genomic Encyclopedia of Type Strains, Phase III (KMG-III): the genomes of soil and plant-associated and newly described type strains.</title>
        <authorList>
            <person name="Whitman W."/>
        </authorList>
    </citation>
    <scope>NUCLEOTIDE SEQUENCE [LARGE SCALE GENOMIC DNA]</scope>
    <source>
        <strain evidence="1 2">VKM Ac-1602</strain>
    </source>
</reference>
<keyword evidence="2" id="KW-1185">Reference proteome</keyword>